<reference evidence="2 3" key="1">
    <citation type="submission" date="2019-06" db="EMBL/GenBank/DDBJ databases">
        <title>Whole genome shotgun sequence of Streptomyces gardneri NBRC 12865.</title>
        <authorList>
            <person name="Hosoyama A."/>
            <person name="Uohara A."/>
            <person name="Ohji S."/>
            <person name="Ichikawa N."/>
        </authorList>
    </citation>
    <scope>NUCLEOTIDE SEQUENCE [LARGE SCALE GENOMIC DNA]</scope>
    <source>
        <strain evidence="2 3">NBRC 12865</strain>
    </source>
</reference>
<feature type="transmembrane region" description="Helical" evidence="1">
    <location>
        <begin position="239"/>
        <end position="257"/>
    </location>
</feature>
<feature type="transmembrane region" description="Helical" evidence="1">
    <location>
        <begin position="269"/>
        <end position="292"/>
    </location>
</feature>
<accession>A0A4Y3RMY3</accession>
<comment type="caution">
    <text evidence="2">The sequence shown here is derived from an EMBL/GenBank/DDBJ whole genome shotgun (WGS) entry which is preliminary data.</text>
</comment>
<keyword evidence="1" id="KW-1133">Transmembrane helix</keyword>
<dbReference type="AlphaFoldDB" id="A0A4Y3RMY3"/>
<keyword evidence="1" id="KW-0472">Membrane</keyword>
<name>A0A4Y3RMY3_9ACTN</name>
<feature type="transmembrane region" description="Helical" evidence="1">
    <location>
        <begin position="304"/>
        <end position="323"/>
    </location>
</feature>
<feature type="transmembrane region" description="Helical" evidence="1">
    <location>
        <begin position="207"/>
        <end position="227"/>
    </location>
</feature>
<gene>
    <name evidence="2" type="ORF">SGA01_27850</name>
</gene>
<sequence length="365" mass="37704">MDSSRDYNPPLKATDTAREACRSLGAELLRAGCDLAVFSSKNTYIEADVVQGYAAAGTAESPGTVFAYPPRHRTVDFALPPDSAVTMQTVRDTSGEWEVSYYRTLLNSDGVLMVGGGQSTRVAGIVALSQGVPVLPVAAFGGGASQVWVNLDKTRNGAGDADIALMGDDWQPDAASRLVACLLRQRTQRLSAEAEARRAGRFGALRASASLALSVLCMLLAIAAIVFAPGAGPASAKSLTMLLLAPLVAATAGALIRHSFETGSSPLRAAVRGLGAGLVSVLLYCASQLLTVPALLDTLDVRRLLFFTIPLGFSAGFTFDLVFERLRAGAGPVAPPGVDPLATTPAVAPVAAQSGPPQVGAAPQR</sequence>
<keyword evidence="3" id="KW-1185">Reference proteome</keyword>
<evidence type="ECO:0000313" key="3">
    <source>
        <dbReference type="Proteomes" id="UP000315226"/>
    </source>
</evidence>
<evidence type="ECO:0000313" key="2">
    <source>
        <dbReference type="EMBL" id="GEB57180.1"/>
    </source>
</evidence>
<proteinExistence type="predicted"/>
<dbReference type="EMBL" id="BJMN01000015">
    <property type="protein sequence ID" value="GEB57180.1"/>
    <property type="molecule type" value="Genomic_DNA"/>
</dbReference>
<evidence type="ECO:0000256" key="1">
    <source>
        <dbReference type="SAM" id="Phobius"/>
    </source>
</evidence>
<protein>
    <submittedName>
        <fullName evidence="2">Uncharacterized protein</fullName>
    </submittedName>
</protein>
<keyword evidence="1" id="KW-0812">Transmembrane</keyword>
<organism evidence="2 3">
    <name type="scientific">Streptomyces gardneri</name>
    <dbReference type="NCBI Taxonomy" id="66892"/>
    <lineage>
        <taxon>Bacteria</taxon>
        <taxon>Bacillati</taxon>
        <taxon>Actinomycetota</taxon>
        <taxon>Actinomycetes</taxon>
        <taxon>Kitasatosporales</taxon>
        <taxon>Streptomycetaceae</taxon>
        <taxon>Streptomyces</taxon>
    </lineage>
</organism>
<dbReference type="Proteomes" id="UP000315226">
    <property type="component" value="Unassembled WGS sequence"/>
</dbReference>